<comment type="caution">
    <text evidence="1">The sequence shown here is derived from an EMBL/GenBank/DDBJ whole genome shotgun (WGS) entry which is preliminary data.</text>
</comment>
<protein>
    <submittedName>
        <fullName evidence="1">Uncharacterized protein</fullName>
    </submittedName>
</protein>
<proteinExistence type="predicted"/>
<dbReference type="EMBL" id="JBEPCU010000291">
    <property type="protein sequence ID" value="MER6978899.1"/>
    <property type="molecule type" value="Genomic_DNA"/>
</dbReference>
<evidence type="ECO:0000313" key="1">
    <source>
        <dbReference type="EMBL" id="MER6978899.1"/>
    </source>
</evidence>
<sequence length="87" mass="9146">MYSASTFTAWAITQPHHGGGAARSLHQLWDLVTIHGSCVGVGLEPLASASRIAVDPDTIYLVVTGCHIPATRALSWVLVDEPQPVGA</sequence>
<keyword evidence="2" id="KW-1185">Reference proteome</keyword>
<gene>
    <name evidence="1" type="ORF">ABT317_18325</name>
</gene>
<organism evidence="1 2">
    <name type="scientific">Streptomyces carpinensis</name>
    <dbReference type="NCBI Taxonomy" id="66369"/>
    <lineage>
        <taxon>Bacteria</taxon>
        <taxon>Bacillati</taxon>
        <taxon>Actinomycetota</taxon>
        <taxon>Actinomycetes</taxon>
        <taxon>Kitasatosporales</taxon>
        <taxon>Streptomycetaceae</taxon>
        <taxon>Streptomyces</taxon>
    </lineage>
</organism>
<evidence type="ECO:0000313" key="2">
    <source>
        <dbReference type="Proteomes" id="UP001458415"/>
    </source>
</evidence>
<name>A0ABV1W3Z2_9ACTN</name>
<dbReference type="Proteomes" id="UP001458415">
    <property type="component" value="Unassembled WGS sequence"/>
</dbReference>
<reference evidence="1 2" key="1">
    <citation type="submission" date="2024-06" db="EMBL/GenBank/DDBJ databases">
        <title>The Natural Products Discovery Center: Release of the First 8490 Sequenced Strains for Exploring Actinobacteria Biosynthetic Diversity.</title>
        <authorList>
            <person name="Kalkreuter E."/>
            <person name="Kautsar S.A."/>
            <person name="Yang D."/>
            <person name="Bader C.D."/>
            <person name="Teijaro C.N."/>
            <person name="Fluegel L."/>
            <person name="Davis C.M."/>
            <person name="Simpson J.R."/>
            <person name="Lauterbach L."/>
            <person name="Steele A.D."/>
            <person name="Gui C."/>
            <person name="Meng S."/>
            <person name="Li G."/>
            <person name="Viehrig K."/>
            <person name="Ye F."/>
            <person name="Su P."/>
            <person name="Kiefer A.F."/>
            <person name="Nichols A."/>
            <person name="Cepeda A.J."/>
            <person name="Yan W."/>
            <person name="Fan B."/>
            <person name="Jiang Y."/>
            <person name="Adhikari A."/>
            <person name="Zheng C.-J."/>
            <person name="Schuster L."/>
            <person name="Cowan T.M."/>
            <person name="Smanski M.J."/>
            <person name="Chevrette M.G."/>
            <person name="De Carvalho L.P.S."/>
            <person name="Shen B."/>
        </authorList>
    </citation>
    <scope>NUCLEOTIDE SEQUENCE [LARGE SCALE GENOMIC DNA]</scope>
    <source>
        <strain evidence="1 2">NPDC000634</strain>
    </source>
</reference>
<accession>A0ABV1W3Z2</accession>
<dbReference type="RefSeq" id="WP_143668126.1">
    <property type="nucleotide sequence ID" value="NZ_MUBM01000203.1"/>
</dbReference>